<dbReference type="NCBIfam" id="TIGR00465">
    <property type="entry name" value="ilvC"/>
    <property type="match status" value="1"/>
</dbReference>
<dbReference type="GO" id="GO:0009097">
    <property type="term" value="P:isoleucine biosynthetic process"/>
    <property type="evidence" value="ECO:0007669"/>
    <property type="project" value="UniProtKB-UniRule"/>
</dbReference>
<name>A0A286FY29_9BACT</name>
<evidence type="ECO:0000256" key="5">
    <source>
        <dbReference type="ARBA" id="ARBA00022605"/>
    </source>
</evidence>
<dbReference type="InterPro" id="IPR013116">
    <property type="entry name" value="KARI_N"/>
</dbReference>
<dbReference type="EC" id="1.1.1.86" evidence="10"/>
<dbReference type="GO" id="GO:0004455">
    <property type="term" value="F:ketol-acid reductoisomerase activity"/>
    <property type="evidence" value="ECO:0007669"/>
    <property type="project" value="UniProtKB-UniRule"/>
</dbReference>
<dbReference type="Gene3D" id="3.40.50.720">
    <property type="entry name" value="NAD(P)-binding Rossmann-like Domain"/>
    <property type="match status" value="1"/>
</dbReference>
<evidence type="ECO:0000256" key="11">
    <source>
        <dbReference type="PROSITE-ProRule" id="PRU01198"/>
    </source>
</evidence>
<evidence type="ECO:0000256" key="8">
    <source>
        <dbReference type="ARBA" id="ARBA00023002"/>
    </source>
</evidence>
<dbReference type="PROSITE" id="PS51851">
    <property type="entry name" value="KARI_C"/>
    <property type="match status" value="1"/>
</dbReference>
<dbReference type="FunFam" id="1.10.1040.10:FF:000003">
    <property type="entry name" value="Ketol-acid reductoisomerase, mitochondrial"/>
    <property type="match status" value="1"/>
</dbReference>
<evidence type="ECO:0000313" key="14">
    <source>
        <dbReference type="EMBL" id="SOD88187.1"/>
    </source>
</evidence>
<keyword evidence="15" id="KW-1185">Reference proteome</keyword>
<comment type="pathway">
    <text evidence="2">Amino-acid biosynthesis; L-valine biosynthesis; L-valine from pyruvate: step 2/4.</text>
</comment>
<dbReference type="InterPro" id="IPR013023">
    <property type="entry name" value="KARI"/>
</dbReference>
<comment type="cofactor">
    <cofactor evidence="1">
        <name>Mg(2+)</name>
        <dbReference type="ChEBI" id="CHEBI:18420"/>
    </cofactor>
</comment>
<dbReference type="PROSITE" id="PS51850">
    <property type="entry name" value="KARI_N"/>
    <property type="match status" value="1"/>
</dbReference>
<keyword evidence="5 11" id="KW-0028">Amino-acid biosynthesis</keyword>
<sequence length="347" mass="38222">MATINFGGVEEQVVTREEFPLEKAREVLANETIAVIGYGVQGPGQSLNMRDNGFNVIVGQRKGKTFDKAIADGWVPGETLFEIEEALEKGTIICFLLSDAAQIELWPTVKAALKPGKSLYFSHGFGVTYKEKTGIVPPADVDVFLVAPKGSGTSLRRLFVEGKGLNSSFAIYQDASGNARTKAIAMGIGVGSGYLFETDFYKEVTSDLTGERGTLMGAIQGIFAAQYEVLRANGHSPSEAFNETVEELTQSLMPLVAENGMDWMYANCSTTAQRGALDWWKPFRDATKPVFEQLYNSVKTQEQAEISITRNSQPDYREKLEVELAELRESEMWQAGKAVRSLRPERT</sequence>
<dbReference type="SUPFAM" id="SSF51735">
    <property type="entry name" value="NAD(P)-binding Rossmann-fold domains"/>
    <property type="match status" value="1"/>
</dbReference>
<dbReference type="Pfam" id="PF07991">
    <property type="entry name" value="KARI_N"/>
    <property type="match status" value="1"/>
</dbReference>
<comment type="pathway">
    <text evidence="3">Amino-acid biosynthesis; L-isoleucine biosynthesis; L-isoleucine from 2-oxobutanoate: step 2/4.</text>
</comment>
<dbReference type="Gene3D" id="1.10.1040.10">
    <property type="entry name" value="N-(1-d-carboxylethyl)-l-norvaline Dehydrogenase, domain 2"/>
    <property type="match status" value="3"/>
</dbReference>
<dbReference type="InterPro" id="IPR000506">
    <property type="entry name" value="KARI_C"/>
</dbReference>
<dbReference type="Proteomes" id="UP000219452">
    <property type="component" value="Unassembled WGS sequence"/>
</dbReference>
<keyword evidence="9 11" id="KW-0100">Branched-chain amino acid biosynthesis</keyword>
<dbReference type="Pfam" id="PF01450">
    <property type="entry name" value="KARI_C"/>
    <property type="match status" value="1"/>
</dbReference>
<evidence type="ECO:0000256" key="3">
    <source>
        <dbReference type="ARBA" id="ARBA00004885"/>
    </source>
</evidence>
<gene>
    <name evidence="14" type="ORF">SAMN06269250_2542</name>
</gene>
<dbReference type="RefSeq" id="WP_097126190.1">
    <property type="nucleotide sequence ID" value="NZ_OCNH01000002.1"/>
</dbReference>
<comment type="similarity">
    <text evidence="4 11">Belongs to the ketol-acid reductoisomerase family.</text>
</comment>
<evidence type="ECO:0000256" key="10">
    <source>
        <dbReference type="NCBIfam" id="TIGR00465"/>
    </source>
</evidence>
<protein>
    <recommendedName>
        <fullName evidence="10">Ketol-acid reductoisomerase</fullName>
        <ecNumber evidence="10">1.1.1.86</ecNumber>
    </recommendedName>
</protein>
<evidence type="ECO:0000259" key="12">
    <source>
        <dbReference type="PROSITE" id="PS51850"/>
    </source>
</evidence>
<feature type="domain" description="KARI C-terminal knotted" evidence="13">
    <location>
        <begin position="199"/>
        <end position="346"/>
    </location>
</feature>
<accession>A0A286FY29</accession>
<evidence type="ECO:0000256" key="9">
    <source>
        <dbReference type="ARBA" id="ARBA00023304"/>
    </source>
</evidence>
<keyword evidence="8 11" id="KW-0560">Oxidoreductase</keyword>
<feature type="binding site" evidence="11">
    <location>
        <position position="243"/>
    </location>
    <ligand>
        <name>Mg(2+)</name>
        <dbReference type="ChEBI" id="CHEBI:18420"/>
        <label>2</label>
    </ligand>
</feature>
<dbReference type="GO" id="GO:0009099">
    <property type="term" value="P:L-valine biosynthetic process"/>
    <property type="evidence" value="ECO:0007669"/>
    <property type="project" value="UniProtKB-UniRule"/>
</dbReference>
<dbReference type="PANTHER" id="PTHR21371:SF1">
    <property type="entry name" value="KETOL-ACID REDUCTOISOMERASE, MITOCHONDRIAL"/>
    <property type="match status" value="1"/>
</dbReference>
<feature type="domain" description="KARI N-terminal Rossmann" evidence="12">
    <location>
        <begin position="9"/>
        <end position="198"/>
    </location>
</feature>
<feature type="binding site" evidence="11">
    <location>
        <position position="207"/>
    </location>
    <ligand>
        <name>Mg(2+)</name>
        <dbReference type="ChEBI" id="CHEBI:18420"/>
        <label>1</label>
    </ligand>
</feature>
<evidence type="ECO:0000256" key="4">
    <source>
        <dbReference type="ARBA" id="ARBA00010318"/>
    </source>
</evidence>
<evidence type="ECO:0000259" key="13">
    <source>
        <dbReference type="PROSITE" id="PS51851"/>
    </source>
</evidence>
<dbReference type="GO" id="GO:0046872">
    <property type="term" value="F:metal ion binding"/>
    <property type="evidence" value="ECO:0007669"/>
    <property type="project" value="UniProtKB-UniRule"/>
</dbReference>
<feature type="binding site" evidence="11">
    <location>
        <position position="207"/>
    </location>
    <ligand>
        <name>Mg(2+)</name>
        <dbReference type="ChEBI" id="CHEBI:18420"/>
        <label>2</label>
    </ligand>
</feature>
<dbReference type="InterPro" id="IPR036291">
    <property type="entry name" value="NAD(P)-bd_dom_sf"/>
</dbReference>
<reference evidence="15" key="1">
    <citation type="submission" date="2017-09" db="EMBL/GenBank/DDBJ databases">
        <authorList>
            <person name="Varghese N."/>
            <person name="Submissions S."/>
        </authorList>
    </citation>
    <scope>NUCLEOTIDE SEQUENCE [LARGE SCALE GENOMIC DNA]</scope>
    <source>
        <strain evidence="15">DSM 29961</strain>
    </source>
</reference>
<organism evidence="14 15">
    <name type="scientific">Spirosoma fluviale</name>
    <dbReference type="NCBI Taxonomy" id="1597977"/>
    <lineage>
        <taxon>Bacteria</taxon>
        <taxon>Pseudomonadati</taxon>
        <taxon>Bacteroidota</taxon>
        <taxon>Cytophagia</taxon>
        <taxon>Cytophagales</taxon>
        <taxon>Cytophagaceae</taxon>
        <taxon>Spirosoma</taxon>
    </lineage>
</organism>
<dbReference type="OrthoDB" id="9804088at2"/>
<evidence type="ECO:0000256" key="2">
    <source>
        <dbReference type="ARBA" id="ARBA00004864"/>
    </source>
</evidence>
<dbReference type="InterPro" id="IPR013328">
    <property type="entry name" value="6PGD_dom2"/>
</dbReference>
<feature type="binding site" evidence="11">
    <location>
        <position position="269"/>
    </location>
    <ligand>
        <name>substrate</name>
    </ligand>
</feature>
<dbReference type="SUPFAM" id="SSF48179">
    <property type="entry name" value="6-phosphogluconate dehydrogenase C-terminal domain-like"/>
    <property type="match status" value="1"/>
</dbReference>
<dbReference type="GO" id="GO:0016853">
    <property type="term" value="F:isomerase activity"/>
    <property type="evidence" value="ECO:0007669"/>
    <property type="project" value="UniProtKB-KW"/>
</dbReference>
<feature type="binding site" evidence="11">
    <location>
        <position position="211"/>
    </location>
    <ligand>
        <name>Mg(2+)</name>
        <dbReference type="ChEBI" id="CHEBI:18420"/>
        <label>1</label>
    </ligand>
</feature>
<dbReference type="UniPathway" id="UPA00047">
    <property type="reaction ID" value="UER00056"/>
</dbReference>
<dbReference type="EMBL" id="OCNH01000002">
    <property type="protein sequence ID" value="SOD88187.1"/>
    <property type="molecule type" value="Genomic_DNA"/>
</dbReference>
<evidence type="ECO:0000256" key="7">
    <source>
        <dbReference type="ARBA" id="ARBA00022842"/>
    </source>
</evidence>
<evidence type="ECO:0000256" key="1">
    <source>
        <dbReference type="ARBA" id="ARBA00001946"/>
    </source>
</evidence>
<feature type="binding site" evidence="11">
    <location>
        <position position="247"/>
    </location>
    <ligand>
        <name>Mg(2+)</name>
        <dbReference type="ChEBI" id="CHEBI:18420"/>
        <label>2</label>
    </ligand>
</feature>
<dbReference type="PANTHER" id="PTHR21371">
    <property type="entry name" value="KETOL-ACID REDUCTOISOMERASE, MITOCHONDRIAL"/>
    <property type="match status" value="1"/>
</dbReference>
<evidence type="ECO:0000256" key="6">
    <source>
        <dbReference type="ARBA" id="ARBA00022723"/>
    </source>
</evidence>
<keyword evidence="14" id="KW-0413">Isomerase</keyword>
<proteinExistence type="inferred from homology"/>
<keyword evidence="6 11" id="KW-0479">Metal-binding</keyword>
<dbReference type="AlphaFoldDB" id="A0A286FY29"/>
<keyword evidence="7 11" id="KW-0460">Magnesium</keyword>
<evidence type="ECO:0000313" key="15">
    <source>
        <dbReference type="Proteomes" id="UP000219452"/>
    </source>
</evidence>
<dbReference type="InterPro" id="IPR008927">
    <property type="entry name" value="6-PGluconate_DH-like_C_sf"/>
</dbReference>
<dbReference type="UniPathway" id="UPA00049">
    <property type="reaction ID" value="UER00060"/>
</dbReference>